<evidence type="ECO:0000313" key="1">
    <source>
        <dbReference type="EMBL" id="GAY78255.1"/>
    </source>
</evidence>
<name>A0A4Y1ZGM0_9BACL</name>
<dbReference type="EMBL" id="BEXB01000044">
    <property type="protein sequence ID" value="GAY78255.1"/>
    <property type="molecule type" value="Genomic_DNA"/>
</dbReference>
<dbReference type="RefSeq" id="WP_262393315.1">
    <property type="nucleotide sequence ID" value="NZ_BEXB01000044.1"/>
</dbReference>
<accession>A0A4Y1ZGM0</accession>
<dbReference type="Proteomes" id="UP000319716">
    <property type="component" value="Unassembled WGS sequence"/>
</dbReference>
<reference evidence="1 2" key="1">
    <citation type="submission" date="2017-11" db="EMBL/GenBank/DDBJ databases">
        <title>Draft Genome Sequence of Sporolactobacillus inulinus NBRC 111894 Isolated from Koso, a Japanese Sugar-Vegetable Fermented Beverage.</title>
        <authorList>
            <person name="Chiou T.Y."/>
            <person name="Oshima K."/>
            <person name="Suda W."/>
            <person name="Hattori M."/>
            <person name="Takahashi T."/>
        </authorList>
    </citation>
    <scope>NUCLEOTIDE SEQUENCE [LARGE SCALE GENOMIC DNA]</scope>
    <source>
        <strain evidence="1 2">NBRC111894</strain>
    </source>
</reference>
<proteinExistence type="predicted"/>
<evidence type="ECO:0008006" key="3">
    <source>
        <dbReference type="Google" id="ProtNLM"/>
    </source>
</evidence>
<comment type="caution">
    <text evidence="1">The sequence shown here is derived from an EMBL/GenBank/DDBJ whole genome shotgun (WGS) entry which is preliminary data.</text>
</comment>
<protein>
    <recommendedName>
        <fullName evidence="3">D-3-phosphoglycerate dehydrogenase</fullName>
    </recommendedName>
</protein>
<sequence>MPELDNLIVTPHVAGTTRESIARVAQVTVDNIDKFMRREHPDFVVNEKALKKYKQQI</sequence>
<gene>
    <name evidence="1" type="ORF">NBRC111894_3809</name>
</gene>
<organism evidence="1 2">
    <name type="scientific">Sporolactobacillus inulinus</name>
    <dbReference type="NCBI Taxonomy" id="2078"/>
    <lineage>
        <taxon>Bacteria</taxon>
        <taxon>Bacillati</taxon>
        <taxon>Bacillota</taxon>
        <taxon>Bacilli</taxon>
        <taxon>Bacillales</taxon>
        <taxon>Sporolactobacillaceae</taxon>
        <taxon>Sporolactobacillus</taxon>
    </lineage>
</organism>
<dbReference type="AlphaFoldDB" id="A0A4Y1ZGM0"/>
<evidence type="ECO:0000313" key="2">
    <source>
        <dbReference type="Proteomes" id="UP000319716"/>
    </source>
</evidence>